<name>J3LCF9_ORYBR</name>
<protein>
    <submittedName>
        <fullName evidence="2">Uncharacterized protein</fullName>
    </submittedName>
</protein>
<evidence type="ECO:0000313" key="3">
    <source>
        <dbReference type="Proteomes" id="UP000006038"/>
    </source>
</evidence>
<proteinExistence type="predicted"/>
<dbReference type="Gramene" id="OB02G23260.1">
    <property type="protein sequence ID" value="OB02G23260.1"/>
    <property type="gene ID" value="OB02G23260"/>
</dbReference>
<feature type="compositionally biased region" description="Acidic residues" evidence="1">
    <location>
        <begin position="30"/>
        <end position="43"/>
    </location>
</feature>
<keyword evidence="3" id="KW-1185">Reference proteome</keyword>
<evidence type="ECO:0000256" key="1">
    <source>
        <dbReference type="SAM" id="MobiDB-lite"/>
    </source>
</evidence>
<dbReference type="Proteomes" id="UP000006038">
    <property type="component" value="Unassembled WGS sequence"/>
</dbReference>
<dbReference type="AlphaFoldDB" id="J3LCF9"/>
<dbReference type="HOGENOM" id="CLU_2609854_0_0_1"/>
<feature type="compositionally biased region" description="Basic and acidic residues" evidence="1">
    <location>
        <begin position="1"/>
        <end position="21"/>
    </location>
</feature>
<dbReference type="EnsemblPlants" id="OB02G23260.1">
    <property type="protein sequence ID" value="OB02G23260.1"/>
    <property type="gene ID" value="OB02G23260"/>
</dbReference>
<feature type="region of interest" description="Disordered" evidence="1">
    <location>
        <begin position="1"/>
        <end position="79"/>
    </location>
</feature>
<evidence type="ECO:0000313" key="2">
    <source>
        <dbReference type="EnsemblPlants" id="OB02G23260.1"/>
    </source>
</evidence>
<reference evidence="2" key="1">
    <citation type="submission" date="2013-04" db="UniProtKB">
        <authorList>
            <consortium name="EnsemblPlants"/>
        </authorList>
    </citation>
    <scope>IDENTIFICATION</scope>
</reference>
<accession>J3LCF9</accession>
<sequence>MAQAGDAHRPARMWREQRDAPRGVGRGSAGEEEDTGGEAEEGIETTTTTTEEGHQLRPRVGSSSDLRVDSYPSQARWAR</sequence>
<organism evidence="2">
    <name type="scientific">Oryza brachyantha</name>
    <name type="common">malo sina</name>
    <dbReference type="NCBI Taxonomy" id="4533"/>
    <lineage>
        <taxon>Eukaryota</taxon>
        <taxon>Viridiplantae</taxon>
        <taxon>Streptophyta</taxon>
        <taxon>Embryophyta</taxon>
        <taxon>Tracheophyta</taxon>
        <taxon>Spermatophyta</taxon>
        <taxon>Magnoliopsida</taxon>
        <taxon>Liliopsida</taxon>
        <taxon>Poales</taxon>
        <taxon>Poaceae</taxon>
        <taxon>BOP clade</taxon>
        <taxon>Oryzoideae</taxon>
        <taxon>Oryzeae</taxon>
        <taxon>Oryzinae</taxon>
        <taxon>Oryza</taxon>
    </lineage>
</organism>